<reference evidence="1" key="1">
    <citation type="submission" date="2020-06" db="EMBL/GenBank/DDBJ databases">
        <title>Unique genomic features of the anaerobic methanotrophic archaea.</title>
        <authorList>
            <person name="Chadwick G.L."/>
            <person name="Skennerton C.T."/>
            <person name="Laso-Perez R."/>
            <person name="Leu A.O."/>
            <person name="Speth D.R."/>
            <person name="Yu H."/>
            <person name="Morgan-Lang C."/>
            <person name="Hatzenpichler R."/>
            <person name="Goudeau D."/>
            <person name="Malmstrom R."/>
            <person name="Brazelton W.J."/>
            <person name="Woyke T."/>
            <person name="Hallam S.J."/>
            <person name="Tyson G.W."/>
            <person name="Wegener G."/>
            <person name="Boetius A."/>
            <person name="Orphan V."/>
        </authorList>
    </citation>
    <scope>NUCLEOTIDE SEQUENCE</scope>
</reference>
<protein>
    <submittedName>
        <fullName evidence="1">Uncharacterized protein</fullName>
    </submittedName>
</protein>
<evidence type="ECO:0000313" key="1">
    <source>
        <dbReference type="EMBL" id="QNO51397.1"/>
    </source>
</evidence>
<sequence>MAKEKEKILIVLTPSEAKRVIAKGVKNLEEVQRALKQGTIIIGLGTTNAYVANEFLSELSGANKIDKQRYAAGVITDKGTCVVTKEEREKDVIIKNGVVSSEESIENAIEELSAEDVFIKGANALDAYGNAGILLAHTAGGTIGSAIGTVMARGVNFIIPVGIEKTIPYSITEAAKRVGKGRFFKSVGMPVGLMPVHGKVITEIDALRILGAEDAFPIGAGGVARGEGSVVICAEGSAEKMEELMVLISQIKGEERVNVVGVECD</sequence>
<dbReference type="EMBL" id="MT631468">
    <property type="protein sequence ID" value="QNO51397.1"/>
    <property type="molecule type" value="Genomic_DNA"/>
</dbReference>
<dbReference type="AlphaFoldDB" id="A0A7G9YTR3"/>
<accession>A0A7G9YTR3</accession>
<name>A0A7G9YTR3_9EURY</name>
<gene>
    <name evidence="1" type="ORF">KMJFBAND_00034</name>
</gene>
<organism evidence="1">
    <name type="scientific">Candidatus Methanophagaceae archaeon ANME-1 ERB6</name>
    <dbReference type="NCBI Taxonomy" id="2759912"/>
    <lineage>
        <taxon>Archaea</taxon>
        <taxon>Methanobacteriati</taxon>
        <taxon>Methanobacteriota</taxon>
        <taxon>Stenosarchaea group</taxon>
        <taxon>Methanomicrobia</taxon>
        <taxon>Candidatus Methanophagales</taxon>
        <taxon>Candidatus Methanophagaceae</taxon>
    </lineage>
</organism>
<proteinExistence type="predicted"/>